<accession>H5XXM4</accession>
<sequence length="270" mass="29388">MFALPLDILLASYILLATGGGDAAMVEMTVEKGRESAGKNQIGGCEVRLVQVTKQFTQGQERVTALDKVSIEVKTGEFLAVMGASGSGKSTLLNLVAGLDKPTQGDIFLNGRSISGWKDNQLTLFRRREIGFVFQLFNLIPTLSAEENAALPLLMAGQPRSAWQPKVSDWLKRVGLESRRKHYPTELSGGQMQRIAIIRALIHHPSLILADEPTGNLDSKTGDQMLFILKEITEDLGVTVIIATHDPMVAAYGHTLITLKDGRILDPAAR</sequence>
<dbReference type="Gene3D" id="3.40.50.300">
    <property type="entry name" value="P-loop containing nucleotide triphosphate hydrolases"/>
    <property type="match status" value="1"/>
</dbReference>
<dbReference type="InterPro" id="IPR017911">
    <property type="entry name" value="MacB-like_ATP-bd"/>
</dbReference>
<dbReference type="InterPro" id="IPR017871">
    <property type="entry name" value="ABC_transporter-like_CS"/>
</dbReference>
<protein>
    <submittedName>
        <fullName evidence="5">ABC-type antimicrobial peptide transport system, ATPase component</fullName>
    </submittedName>
</protein>
<dbReference type="Proteomes" id="UP000005104">
    <property type="component" value="Chromosome"/>
</dbReference>
<keyword evidence="1" id="KW-0813">Transport</keyword>
<dbReference type="HOGENOM" id="CLU_000604_1_22_9"/>
<dbReference type="STRING" id="768710.DesyoDRAFT_4275"/>
<keyword evidence="2" id="KW-0547">Nucleotide-binding</keyword>
<dbReference type="GO" id="GO:0098796">
    <property type="term" value="C:membrane protein complex"/>
    <property type="evidence" value="ECO:0007669"/>
    <property type="project" value="UniProtKB-ARBA"/>
</dbReference>
<dbReference type="RefSeq" id="WP_007786060.1">
    <property type="nucleotide sequence ID" value="NZ_CM001441.1"/>
</dbReference>
<dbReference type="SMART" id="SM00382">
    <property type="entry name" value="AAA"/>
    <property type="match status" value="1"/>
</dbReference>
<evidence type="ECO:0000256" key="3">
    <source>
        <dbReference type="ARBA" id="ARBA00022840"/>
    </source>
</evidence>
<dbReference type="PANTHER" id="PTHR24220">
    <property type="entry name" value="IMPORT ATP-BINDING PROTEIN"/>
    <property type="match status" value="1"/>
</dbReference>
<evidence type="ECO:0000313" key="6">
    <source>
        <dbReference type="Proteomes" id="UP000005104"/>
    </source>
</evidence>
<dbReference type="eggNOG" id="COG1136">
    <property type="taxonomic scope" value="Bacteria"/>
</dbReference>
<dbReference type="InterPro" id="IPR003593">
    <property type="entry name" value="AAA+_ATPase"/>
</dbReference>
<dbReference type="AlphaFoldDB" id="H5XXM4"/>
<organism evidence="5 6">
    <name type="scientific">Desulfosporosinus youngiae DSM 17734</name>
    <dbReference type="NCBI Taxonomy" id="768710"/>
    <lineage>
        <taxon>Bacteria</taxon>
        <taxon>Bacillati</taxon>
        <taxon>Bacillota</taxon>
        <taxon>Clostridia</taxon>
        <taxon>Eubacteriales</taxon>
        <taxon>Desulfitobacteriaceae</taxon>
        <taxon>Desulfosporosinus</taxon>
    </lineage>
</organism>
<dbReference type="PROSITE" id="PS50893">
    <property type="entry name" value="ABC_TRANSPORTER_2"/>
    <property type="match status" value="1"/>
</dbReference>
<dbReference type="CDD" id="cd03255">
    <property type="entry name" value="ABC_MJ0796_LolCDE_FtsE"/>
    <property type="match status" value="1"/>
</dbReference>
<keyword evidence="3" id="KW-0067">ATP-binding</keyword>
<reference evidence="5 6" key="1">
    <citation type="submission" date="2011-11" db="EMBL/GenBank/DDBJ databases">
        <title>The Noncontiguous Finished genome of Desulfosporosinus youngiae DSM 17734.</title>
        <authorList>
            <consortium name="US DOE Joint Genome Institute (JGI-PGF)"/>
            <person name="Lucas S."/>
            <person name="Han J."/>
            <person name="Lapidus A."/>
            <person name="Cheng J.-F."/>
            <person name="Goodwin L."/>
            <person name="Pitluck S."/>
            <person name="Peters L."/>
            <person name="Ovchinnikova G."/>
            <person name="Lu M."/>
            <person name="Land M.L."/>
            <person name="Hauser L."/>
            <person name="Pester M."/>
            <person name="Spring S."/>
            <person name="Ollivier B."/>
            <person name="Rattei T."/>
            <person name="Klenk H.-P."/>
            <person name="Wagner M."/>
            <person name="Loy A."/>
            <person name="Woyke T.J."/>
        </authorList>
    </citation>
    <scope>NUCLEOTIDE SEQUENCE [LARGE SCALE GENOMIC DNA]</scope>
    <source>
        <strain evidence="5 6">DSM 17734</strain>
    </source>
</reference>
<dbReference type="GO" id="GO:0005524">
    <property type="term" value="F:ATP binding"/>
    <property type="evidence" value="ECO:0007669"/>
    <property type="project" value="UniProtKB-KW"/>
</dbReference>
<dbReference type="InterPro" id="IPR015854">
    <property type="entry name" value="ABC_transpr_LolD-like"/>
</dbReference>
<dbReference type="SUPFAM" id="SSF52540">
    <property type="entry name" value="P-loop containing nucleoside triphosphate hydrolases"/>
    <property type="match status" value="1"/>
</dbReference>
<evidence type="ECO:0000256" key="1">
    <source>
        <dbReference type="ARBA" id="ARBA00022448"/>
    </source>
</evidence>
<evidence type="ECO:0000256" key="2">
    <source>
        <dbReference type="ARBA" id="ARBA00022741"/>
    </source>
</evidence>
<evidence type="ECO:0000259" key="4">
    <source>
        <dbReference type="PROSITE" id="PS50893"/>
    </source>
</evidence>
<dbReference type="GO" id="GO:0016887">
    <property type="term" value="F:ATP hydrolysis activity"/>
    <property type="evidence" value="ECO:0007669"/>
    <property type="project" value="InterPro"/>
</dbReference>
<name>H5XXM4_9FIRM</name>
<dbReference type="InterPro" id="IPR003439">
    <property type="entry name" value="ABC_transporter-like_ATP-bd"/>
</dbReference>
<dbReference type="GO" id="GO:0022857">
    <property type="term" value="F:transmembrane transporter activity"/>
    <property type="evidence" value="ECO:0007669"/>
    <property type="project" value="UniProtKB-ARBA"/>
</dbReference>
<gene>
    <name evidence="5" type="ORF">DesyoDRAFT_4275</name>
</gene>
<dbReference type="PROSITE" id="PS00211">
    <property type="entry name" value="ABC_TRANSPORTER_1"/>
    <property type="match status" value="1"/>
</dbReference>
<dbReference type="Pfam" id="PF00005">
    <property type="entry name" value="ABC_tran"/>
    <property type="match status" value="1"/>
</dbReference>
<dbReference type="InterPro" id="IPR027417">
    <property type="entry name" value="P-loop_NTPase"/>
</dbReference>
<dbReference type="EMBL" id="CM001441">
    <property type="protein sequence ID" value="EHQ91230.1"/>
    <property type="molecule type" value="Genomic_DNA"/>
</dbReference>
<proteinExistence type="predicted"/>
<dbReference type="FunFam" id="3.40.50.300:FF:000032">
    <property type="entry name" value="Export ABC transporter ATP-binding protein"/>
    <property type="match status" value="1"/>
</dbReference>
<keyword evidence="6" id="KW-1185">Reference proteome</keyword>
<dbReference type="GO" id="GO:0005886">
    <property type="term" value="C:plasma membrane"/>
    <property type="evidence" value="ECO:0007669"/>
    <property type="project" value="TreeGrafter"/>
</dbReference>
<evidence type="ECO:0000313" key="5">
    <source>
        <dbReference type="EMBL" id="EHQ91230.1"/>
    </source>
</evidence>
<feature type="domain" description="ABC transporter" evidence="4">
    <location>
        <begin position="47"/>
        <end position="269"/>
    </location>
</feature>